<dbReference type="Proteomes" id="UP000011572">
    <property type="component" value="Unassembled WGS sequence"/>
</dbReference>
<organism evidence="1 2">
    <name type="scientific">Halorubrum distributum JCM 10247</name>
    <dbReference type="NCBI Taxonomy" id="1227486"/>
    <lineage>
        <taxon>Archaea</taxon>
        <taxon>Methanobacteriati</taxon>
        <taxon>Methanobacteriota</taxon>
        <taxon>Stenosarchaea group</taxon>
        <taxon>Halobacteria</taxon>
        <taxon>Halobacteriales</taxon>
        <taxon>Haloferacaceae</taxon>
        <taxon>Halorubrum</taxon>
        <taxon>Halorubrum distributum group</taxon>
    </lineage>
</organism>
<protein>
    <submittedName>
        <fullName evidence="1">Uncharacterized protein</fullName>
    </submittedName>
</protein>
<evidence type="ECO:0000313" key="2">
    <source>
        <dbReference type="Proteomes" id="UP000011572"/>
    </source>
</evidence>
<dbReference type="PATRIC" id="fig|1227486.3.peg.801"/>
<sequence>MRFAHITESEATAYTVGVDSLDYEELANPDAPALETPNRPRNRNTIAGDDYFQFHCPRQDLLFLTTVRRSESMPPKEVVRIEDRQDRWRFVCPRGHRSWEPTNHHFWCRNCAASDDYDGVFQTLRDRKTGAELTRDRVRLVTPVGPYDRDLDGEEGSA</sequence>
<comment type="caution">
    <text evidence="1">The sequence shown here is derived from an EMBL/GenBank/DDBJ whole genome shotgun (WGS) entry which is preliminary data.</text>
</comment>
<name>M0DLZ8_9EURY</name>
<dbReference type="AlphaFoldDB" id="M0DLZ8"/>
<proteinExistence type="predicted"/>
<evidence type="ECO:0000313" key="1">
    <source>
        <dbReference type="EMBL" id="ELZ35184.1"/>
    </source>
</evidence>
<dbReference type="EMBL" id="AOIW01000038">
    <property type="protein sequence ID" value="ELZ35184.1"/>
    <property type="molecule type" value="Genomic_DNA"/>
</dbReference>
<reference evidence="1 2" key="1">
    <citation type="journal article" date="2014" name="PLoS Genet.">
        <title>Phylogenetically driven sequencing of extremely halophilic archaea reveals strategies for static and dynamic osmo-response.</title>
        <authorList>
            <person name="Becker E.A."/>
            <person name="Seitzer P.M."/>
            <person name="Tritt A."/>
            <person name="Larsen D."/>
            <person name="Krusor M."/>
            <person name="Yao A.I."/>
            <person name="Wu D."/>
            <person name="Madern D."/>
            <person name="Eisen J.A."/>
            <person name="Darling A.E."/>
            <person name="Facciotti M.T."/>
        </authorList>
    </citation>
    <scope>NUCLEOTIDE SEQUENCE [LARGE SCALE GENOMIC DNA]</scope>
    <source>
        <strain evidence="1 2">JCM 10247</strain>
    </source>
</reference>
<accession>M0DLZ8</accession>
<gene>
    <name evidence="1" type="ORF">C473_04439</name>
</gene>